<keyword evidence="2" id="KW-1185">Reference proteome</keyword>
<dbReference type="EMBL" id="CALYLO010000013">
    <property type="protein sequence ID" value="CAH8248992.1"/>
    <property type="molecule type" value="Genomic_DNA"/>
</dbReference>
<evidence type="ECO:0000313" key="2">
    <source>
        <dbReference type="Proteomes" id="UP001154322"/>
    </source>
</evidence>
<gene>
    <name evidence="1" type="ORF">WJ0W_006179</name>
</gene>
<organism evidence="1 2">
    <name type="scientific">Paenibacillus melissococcoides</name>
    <dbReference type="NCBI Taxonomy" id="2912268"/>
    <lineage>
        <taxon>Bacteria</taxon>
        <taxon>Bacillati</taxon>
        <taxon>Bacillota</taxon>
        <taxon>Bacilli</taxon>
        <taxon>Bacillales</taxon>
        <taxon>Paenibacillaceae</taxon>
        <taxon>Paenibacillus</taxon>
    </lineage>
</organism>
<proteinExistence type="predicted"/>
<accession>A0ABM9GBE6</accession>
<reference evidence="1" key="1">
    <citation type="submission" date="2022-06" db="EMBL/GenBank/DDBJ databases">
        <authorList>
            <person name="Dietemann V."/>
            <person name="Ory F."/>
            <person name="Dainat B."/>
            <person name="Oberhansli S."/>
        </authorList>
    </citation>
    <scope>NUCLEOTIDE SEQUENCE</scope>
    <source>
        <strain evidence="1">Ena-SAMPLE-TAB-26-04-2022-14:26:32:270-5432</strain>
    </source>
</reference>
<evidence type="ECO:0000313" key="1">
    <source>
        <dbReference type="EMBL" id="CAH8248992.1"/>
    </source>
</evidence>
<comment type="caution">
    <text evidence="1">The sequence shown here is derived from an EMBL/GenBank/DDBJ whole genome shotgun (WGS) entry which is preliminary data.</text>
</comment>
<evidence type="ECO:0008006" key="3">
    <source>
        <dbReference type="Google" id="ProtNLM"/>
    </source>
</evidence>
<dbReference type="Proteomes" id="UP001154322">
    <property type="component" value="Unassembled WGS sequence"/>
</dbReference>
<name>A0ABM9GBE6_9BACL</name>
<sequence length="90" mass="9614">MSRINATVDGSVSKIDRLNQSFGSMTKTGLLMAGVGMQISDSVLKPVEATFDTRRALGELASLGTENLGLLEQAARDFSDQWAGTTKSDF</sequence>
<protein>
    <recommendedName>
        <fullName evidence="3">Phage tail tape measure protein</fullName>
    </recommendedName>
</protein>